<comment type="caution">
    <text evidence="12">The sequence shown here is derived from an EMBL/GenBank/DDBJ whole genome shotgun (WGS) entry which is preliminary data.</text>
</comment>
<keyword evidence="13" id="KW-1185">Reference proteome</keyword>
<dbReference type="Pfam" id="PF02669">
    <property type="entry name" value="KdpC"/>
    <property type="match status" value="1"/>
</dbReference>
<evidence type="ECO:0000313" key="13">
    <source>
        <dbReference type="Proteomes" id="UP000778523"/>
    </source>
</evidence>
<evidence type="ECO:0000256" key="6">
    <source>
        <dbReference type="ARBA" id="ARBA00022840"/>
    </source>
</evidence>
<dbReference type="PIRSF" id="PIRSF001296">
    <property type="entry name" value="K_ATPase_KdpC"/>
    <property type="match status" value="1"/>
</dbReference>
<keyword evidence="3 11" id="KW-0633">Potassium transport</keyword>
<comment type="subunit">
    <text evidence="11">The system is composed of three essential subunits: KdpA, KdpB and KdpC.</text>
</comment>
<evidence type="ECO:0000256" key="10">
    <source>
        <dbReference type="ARBA" id="ARBA00023136"/>
    </source>
</evidence>
<keyword evidence="5 11" id="KW-0547">Nucleotide-binding</keyword>
<evidence type="ECO:0000256" key="1">
    <source>
        <dbReference type="ARBA" id="ARBA00022448"/>
    </source>
</evidence>
<evidence type="ECO:0000256" key="3">
    <source>
        <dbReference type="ARBA" id="ARBA00022538"/>
    </source>
</evidence>
<evidence type="ECO:0000256" key="5">
    <source>
        <dbReference type="ARBA" id="ARBA00022741"/>
    </source>
</evidence>
<evidence type="ECO:0000313" key="12">
    <source>
        <dbReference type="EMBL" id="NSL54977.1"/>
    </source>
</evidence>
<gene>
    <name evidence="11 12" type="primary">kdpC</name>
    <name evidence="12" type="ORF">HJ583_008070</name>
</gene>
<dbReference type="HAMAP" id="MF_00276">
    <property type="entry name" value="KdpC"/>
    <property type="match status" value="1"/>
</dbReference>
<accession>A0ABX2IEY5</accession>
<keyword evidence="10 11" id="KW-0472">Membrane</keyword>
<proteinExistence type="inferred from homology"/>
<keyword evidence="7 11" id="KW-0630">Potassium</keyword>
<keyword evidence="8 11" id="KW-1133">Transmembrane helix</keyword>
<protein>
    <recommendedName>
        <fullName evidence="11">Potassium-transporting ATPase KdpC subunit</fullName>
    </recommendedName>
    <alternativeName>
        <fullName evidence="11">ATP phosphohydrolase [potassium-transporting] C chain</fullName>
    </alternativeName>
    <alternativeName>
        <fullName evidence="11">Potassium-binding and translocating subunit C</fullName>
    </alternativeName>
    <alternativeName>
        <fullName evidence="11">Potassium-translocating ATPase C chain</fullName>
    </alternativeName>
</protein>
<dbReference type="NCBIfam" id="TIGR00681">
    <property type="entry name" value="kdpC"/>
    <property type="match status" value="1"/>
</dbReference>
<keyword evidence="4 11" id="KW-0812">Transmembrane</keyword>
<name>A0ABX2IEY5_9RHOO</name>
<evidence type="ECO:0000256" key="11">
    <source>
        <dbReference type="HAMAP-Rule" id="MF_00276"/>
    </source>
</evidence>
<dbReference type="EMBL" id="JABCSC020000002">
    <property type="protein sequence ID" value="NSL54977.1"/>
    <property type="molecule type" value="Genomic_DNA"/>
</dbReference>
<sequence length="189" mass="19557">MAEARPAISLFLALSLITGLAYPLLVTGVAQGLFADEANGSLILKDGKSVGSALIGQPFSDAKYLWGRPSATGPQPYNALASGGSNLGPLNPALVDTVKARIAEQRAANPAQTGLVPQELVTASASGLDPHISPAAARWQIARIAQIRGLPAERVQAIIEACTEQPAFGLFGEARVNVLQVNLALDALK</sequence>
<keyword evidence="6 11" id="KW-0067">ATP-binding</keyword>
<dbReference type="InterPro" id="IPR003820">
    <property type="entry name" value="KdpC"/>
</dbReference>
<comment type="function">
    <text evidence="11">Part of the high-affinity ATP-driven potassium transport (or Kdp) system, which catalyzes the hydrolysis of ATP coupled with the electrogenic transport of potassium into the cytoplasm. This subunit acts as a catalytic chaperone that increases the ATP-binding affinity of the ATP-hydrolyzing subunit KdpB by the formation of a transient KdpB/KdpC/ATP ternary complex.</text>
</comment>
<evidence type="ECO:0000256" key="8">
    <source>
        <dbReference type="ARBA" id="ARBA00022989"/>
    </source>
</evidence>
<organism evidence="12 13">
    <name type="scientific">Uliginosibacterium aquaticum</name>
    <dbReference type="NCBI Taxonomy" id="2731212"/>
    <lineage>
        <taxon>Bacteria</taxon>
        <taxon>Pseudomonadati</taxon>
        <taxon>Pseudomonadota</taxon>
        <taxon>Betaproteobacteria</taxon>
        <taxon>Rhodocyclales</taxon>
        <taxon>Zoogloeaceae</taxon>
        <taxon>Uliginosibacterium</taxon>
    </lineage>
</organism>
<dbReference type="PANTHER" id="PTHR30042">
    <property type="entry name" value="POTASSIUM-TRANSPORTING ATPASE C CHAIN"/>
    <property type="match status" value="1"/>
</dbReference>
<comment type="subcellular location">
    <subcellularLocation>
        <location evidence="11">Cell membrane</location>
        <topology evidence="11">Single-pass membrane protein</topology>
    </subcellularLocation>
</comment>
<evidence type="ECO:0000256" key="2">
    <source>
        <dbReference type="ARBA" id="ARBA00022475"/>
    </source>
</evidence>
<reference evidence="12 13" key="1">
    <citation type="submission" date="2020-06" db="EMBL/GenBank/DDBJ databases">
        <title>Draft genome of Uliginosibacterium sp. IMCC34675.</title>
        <authorList>
            <person name="Song J."/>
        </authorList>
    </citation>
    <scope>NUCLEOTIDE SEQUENCE [LARGE SCALE GENOMIC DNA]</scope>
    <source>
        <strain evidence="12 13">IMCC34675</strain>
    </source>
</reference>
<dbReference type="Proteomes" id="UP000778523">
    <property type="component" value="Unassembled WGS sequence"/>
</dbReference>
<keyword evidence="1 11" id="KW-0813">Transport</keyword>
<evidence type="ECO:0000256" key="4">
    <source>
        <dbReference type="ARBA" id="ARBA00022692"/>
    </source>
</evidence>
<evidence type="ECO:0000256" key="9">
    <source>
        <dbReference type="ARBA" id="ARBA00023065"/>
    </source>
</evidence>
<keyword evidence="9 11" id="KW-0406">Ion transport</keyword>
<evidence type="ECO:0000256" key="7">
    <source>
        <dbReference type="ARBA" id="ARBA00022958"/>
    </source>
</evidence>
<keyword evidence="2 11" id="KW-1003">Cell membrane</keyword>
<dbReference type="NCBIfam" id="NF001454">
    <property type="entry name" value="PRK00315.1"/>
    <property type="match status" value="1"/>
</dbReference>
<comment type="similarity">
    <text evidence="11">Belongs to the KdpC family.</text>
</comment>
<dbReference type="PANTHER" id="PTHR30042:SF2">
    <property type="entry name" value="POTASSIUM-TRANSPORTING ATPASE KDPC SUBUNIT"/>
    <property type="match status" value="1"/>
</dbReference>